<evidence type="ECO:0000313" key="3">
    <source>
        <dbReference type="EMBL" id="CAL4778345.1"/>
    </source>
</evidence>
<gene>
    <name evidence="1" type="ORF">C1SCF055_LOCUS17969</name>
</gene>
<evidence type="ECO:0000313" key="2">
    <source>
        <dbReference type="EMBL" id="CAL1144408.1"/>
    </source>
</evidence>
<evidence type="ECO:0000313" key="4">
    <source>
        <dbReference type="Proteomes" id="UP001152797"/>
    </source>
</evidence>
<name>A0A9P1CHF0_9DINO</name>
<dbReference type="EMBL" id="CAMXCT010001544">
    <property type="protein sequence ID" value="CAI3991033.1"/>
    <property type="molecule type" value="Genomic_DNA"/>
</dbReference>
<protein>
    <submittedName>
        <fullName evidence="3">GH18 domain-containing protein</fullName>
    </submittedName>
</protein>
<dbReference type="AlphaFoldDB" id="A0A9P1CHF0"/>
<organism evidence="1">
    <name type="scientific">Cladocopium goreaui</name>
    <dbReference type="NCBI Taxonomy" id="2562237"/>
    <lineage>
        <taxon>Eukaryota</taxon>
        <taxon>Sar</taxon>
        <taxon>Alveolata</taxon>
        <taxon>Dinophyceae</taxon>
        <taxon>Suessiales</taxon>
        <taxon>Symbiodiniaceae</taxon>
        <taxon>Cladocopium</taxon>
    </lineage>
</organism>
<reference evidence="1" key="1">
    <citation type="submission" date="2022-10" db="EMBL/GenBank/DDBJ databases">
        <authorList>
            <person name="Chen Y."/>
            <person name="Dougan E. K."/>
            <person name="Chan C."/>
            <person name="Rhodes N."/>
            <person name="Thang M."/>
        </authorList>
    </citation>
    <scope>NUCLEOTIDE SEQUENCE</scope>
</reference>
<dbReference type="EMBL" id="CAMXCT030001544">
    <property type="protein sequence ID" value="CAL4778345.1"/>
    <property type="molecule type" value="Genomic_DNA"/>
</dbReference>
<sequence length="117" mass="12512">MFDLETNSGGCRAAIAAGRSSACGASSGTDYGTSPSADMFVQAYKAVQALGKGVAVSWSYQMPYCMDNSAEIVNTATVRGQSNLAFETRQAANLQAVNMHRRYGTETAKWPIRTTRT</sequence>
<keyword evidence="4" id="KW-1185">Reference proteome</keyword>
<evidence type="ECO:0000313" key="1">
    <source>
        <dbReference type="EMBL" id="CAI3991033.1"/>
    </source>
</evidence>
<reference evidence="2" key="2">
    <citation type="submission" date="2024-04" db="EMBL/GenBank/DDBJ databases">
        <authorList>
            <person name="Chen Y."/>
            <person name="Shah S."/>
            <person name="Dougan E. K."/>
            <person name="Thang M."/>
            <person name="Chan C."/>
        </authorList>
    </citation>
    <scope>NUCLEOTIDE SEQUENCE [LARGE SCALE GENOMIC DNA]</scope>
</reference>
<dbReference type="Proteomes" id="UP001152797">
    <property type="component" value="Unassembled WGS sequence"/>
</dbReference>
<proteinExistence type="predicted"/>
<dbReference type="EMBL" id="CAMXCT020001544">
    <property type="protein sequence ID" value="CAL1144408.1"/>
    <property type="molecule type" value="Genomic_DNA"/>
</dbReference>
<accession>A0A9P1CHF0</accession>
<comment type="caution">
    <text evidence="1">The sequence shown here is derived from an EMBL/GenBank/DDBJ whole genome shotgun (WGS) entry which is preliminary data.</text>
</comment>